<comment type="caution">
    <text evidence="1">The sequence shown here is derived from an EMBL/GenBank/DDBJ whole genome shotgun (WGS) entry which is preliminary data.</text>
</comment>
<dbReference type="EMBL" id="JAAKFY010000026">
    <property type="protein sequence ID" value="KAF3833895.1"/>
    <property type="molecule type" value="Genomic_DNA"/>
</dbReference>
<dbReference type="Proteomes" id="UP000518266">
    <property type="component" value="Unassembled WGS sequence"/>
</dbReference>
<evidence type="ECO:0000313" key="1">
    <source>
        <dbReference type="EMBL" id="KAF3833895.1"/>
    </source>
</evidence>
<dbReference type="AlphaFoldDB" id="A0A7J5XA69"/>
<accession>A0A7J5XA69</accession>
<protein>
    <submittedName>
        <fullName evidence="1">Uncharacterized protein</fullName>
    </submittedName>
</protein>
<proteinExistence type="predicted"/>
<name>A0A7J5XA69_DISMA</name>
<sequence>MSPASTTTRCFSHQGYKQRKRPNLCHTATWLTPQRRTTLSSFSQISYQRRSWLEITSNLWSNCKKTTTALTFKRNTGCISHLDKCYQMCTSCHLLRALQCF</sequence>
<reference evidence="1 2" key="1">
    <citation type="submission" date="2020-03" db="EMBL/GenBank/DDBJ databases">
        <title>Dissostichus mawsoni Genome sequencing and assembly.</title>
        <authorList>
            <person name="Park H."/>
        </authorList>
    </citation>
    <scope>NUCLEOTIDE SEQUENCE [LARGE SCALE GENOMIC DNA]</scope>
    <source>
        <strain evidence="1">DM0001</strain>
        <tissue evidence="1">Muscle</tissue>
    </source>
</reference>
<keyword evidence="2" id="KW-1185">Reference proteome</keyword>
<evidence type="ECO:0000313" key="2">
    <source>
        <dbReference type="Proteomes" id="UP000518266"/>
    </source>
</evidence>
<organism evidence="1 2">
    <name type="scientific">Dissostichus mawsoni</name>
    <name type="common">Antarctic cod</name>
    <dbReference type="NCBI Taxonomy" id="36200"/>
    <lineage>
        <taxon>Eukaryota</taxon>
        <taxon>Metazoa</taxon>
        <taxon>Chordata</taxon>
        <taxon>Craniata</taxon>
        <taxon>Vertebrata</taxon>
        <taxon>Euteleostomi</taxon>
        <taxon>Actinopterygii</taxon>
        <taxon>Neopterygii</taxon>
        <taxon>Teleostei</taxon>
        <taxon>Neoteleostei</taxon>
        <taxon>Acanthomorphata</taxon>
        <taxon>Eupercaria</taxon>
        <taxon>Perciformes</taxon>
        <taxon>Notothenioidei</taxon>
        <taxon>Nototheniidae</taxon>
        <taxon>Dissostichus</taxon>
    </lineage>
</organism>
<gene>
    <name evidence="1" type="ORF">F7725_025099</name>
</gene>